<feature type="compositionally biased region" description="Low complexity" evidence="6">
    <location>
        <begin position="222"/>
        <end position="231"/>
    </location>
</feature>
<dbReference type="InterPro" id="IPR004574">
    <property type="entry name" value="Alkb"/>
</dbReference>
<dbReference type="AlphaFoldDB" id="M2QBV1"/>
<dbReference type="GO" id="GO:0046872">
    <property type="term" value="F:metal ion binding"/>
    <property type="evidence" value="ECO:0007669"/>
    <property type="project" value="UniProtKB-KW"/>
</dbReference>
<protein>
    <recommendedName>
        <fullName evidence="7">Fe2OG dioxygenase domain-containing protein</fullName>
    </recommendedName>
</protein>
<feature type="region of interest" description="Disordered" evidence="6">
    <location>
        <begin position="178"/>
        <end position="231"/>
    </location>
</feature>
<gene>
    <name evidence="8" type="ORF">CERSUDRAFT_67441</name>
</gene>
<evidence type="ECO:0000256" key="6">
    <source>
        <dbReference type="SAM" id="MobiDB-lite"/>
    </source>
</evidence>
<evidence type="ECO:0000256" key="3">
    <source>
        <dbReference type="ARBA" id="ARBA00023002"/>
    </source>
</evidence>
<name>M2QBV1_CERS8</name>
<dbReference type="GO" id="GO:0051213">
    <property type="term" value="F:dioxygenase activity"/>
    <property type="evidence" value="ECO:0007669"/>
    <property type="project" value="UniProtKB-KW"/>
</dbReference>
<feature type="domain" description="Fe2OG dioxygenase" evidence="7">
    <location>
        <begin position="307"/>
        <end position="425"/>
    </location>
</feature>
<keyword evidence="2" id="KW-0223">Dioxygenase</keyword>
<evidence type="ECO:0000256" key="5">
    <source>
        <dbReference type="PIRSR" id="PIRSR604574-2"/>
    </source>
</evidence>
<dbReference type="Gene3D" id="2.60.120.590">
    <property type="entry name" value="Alpha-ketoglutarate-dependent dioxygenase AlkB-like"/>
    <property type="match status" value="1"/>
</dbReference>
<dbReference type="EMBL" id="KB445803">
    <property type="protein sequence ID" value="EMD34438.1"/>
    <property type="molecule type" value="Genomic_DNA"/>
</dbReference>
<dbReference type="InterPro" id="IPR005123">
    <property type="entry name" value="Oxoglu/Fe-dep_dioxygenase_dom"/>
</dbReference>
<evidence type="ECO:0000259" key="7">
    <source>
        <dbReference type="PROSITE" id="PS51471"/>
    </source>
</evidence>
<organism evidence="8 9">
    <name type="scientific">Ceriporiopsis subvermispora (strain B)</name>
    <name type="common">White-rot fungus</name>
    <name type="synonym">Gelatoporia subvermispora</name>
    <dbReference type="NCBI Taxonomy" id="914234"/>
    <lineage>
        <taxon>Eukaryota</taxon>
        <taxon>Fungi</taxon>
        <taxon>Dikarya</taxon>
        <taxon>Basidiomycota</taxon>
        <taxon>Agaricomycotina</taxon>
        <taxon>Agaricomycetes</taxon>
        <taxon>Polyporales</taxon>
        <taxon>Gelatoporiaceae</taxon>
        <taxon>Gelatoporia</taxon>
    </lineage>
</organism>
<dbReference type="PROSITE" id="PS51471">
    <property type="entry name" value="FE2OG_OXY"/>
    <property type="match status" value="1"/>
</dbReference>
<dbReference type="InterPro" id="IPR027450">
    <property type="entry name" value="AlkB-like"/>
</dbReference>
<evidence type="ECO:0000256" key="1">
    <source>
        <dbReference type="ARBA" id="ARBA00022723"/>
    </source>
</evidence>
<feature type="binding site" evidence="5">
    <location>
        <position position="327"/>
    </location>
    <ligand>
        <name>Fe cation</name>
        <dbReference type="ChEBI" id="CHEBI:24875"/>
        <note>catalytic</note>
    </ligand>
</feature>
<feature type="compositionally biased region" description="Basic residues" evidence="6">
    <location>
        <begin position="19"/>
        <end position="33"/>
    </location>
</feature>
<proteinExistence type="predicted"/>
<dbReference type="Proteomes" id="UP000016930">
    <property type="component" value="Unassembled WGS sequence"/>
</dbReference>
<evidence type="ECO:0000313" key="9">
    <source>
        <dbReference type="Proteomes" id="UP000016930"/>
    </source>
</evidence>
<feature type="compositionally biased region" description="Low complexity" evidence="6">
    <location>
        <begin position="1"/>
        <end position="16"/>
    </location>
</feature>
<feature type="binding site" evidence="5">
    <location>
        <position position="325"/>
    </location>
    <ligand>
        <name>Fe cation</name>
        <dbReference type="ChEBI" id="CHEBI:24875"/>
        <note>catalytic</note>
    </ligand>
</feature>
<dbReference type="SUPFAM" id="SSF51197">
    <property type="entry name" value="Clavaminate synthase-like"/>
    <property type="match status" value="1"/>
</dbReference>
<accession>M2QBV1</accession>
<dbReference type="GO" id="GO:0005634">
    <property type="term" value="C:nucleus"/>
    <property type="evidence" value="ECO:0007669"/>
    <property type="project" value="TreeGrafter"/>
</dbReference>
<dbReference type="STRING" id="914234.M2QBV1"/>
<comment type="cofactor">
    <cofactor evidence="5">
        <name>Fe(2+)</name>
        <dbReference type="ChEBI" id="CHEBI:29033"/>
    </cofactor>
    <text evidence="5">Binds 1 Fe(2+) ion per subunit.</text>
</comment>
<dbReference type="Pfam" id="PF13532">
    <property type="entry name" value="2OG-FeII_Oxy_2"/>
    <property type="match status" value="1"/>
</dbReference>
<dbReference type="HOGENOM" id="CLU_029471_1_0_1"/>
<sequence length="433" mass="48864">MPPSSFSPDLLDPTSPAYKKARRQHYKTTKHRPAHVESEWTPFRAAEKKYKAHFPPPDLSKVLDLALLDETRADEVARGVWRGSADAVPFKEMTLKGSDPSLRDKKAYIFPKHPGLVVLPSFVSHDQQRQLVRWALRDHARSPNETNLDTHYILPEEGLWNRYASLRATGLVDEELVQPRASTSTAPPPEPPGPRKLVANEPAGKDNYRELATTPKPPSTPSPTVQPTSTASLIPRLRWANIGWSYHWGTKQYDFSKGKGVIQNEVRQLCKNVVRSVRWERVLSDQCNHEEWGEDGPDWETWDESYEPDAGIVNFYQTRDTLMAHVDRSEICATSPLVSISLGCAAIFLIGGLTRDEAPYPIFLRSGDIVVMSGPACRRAYHGVPRILENTLPLHMQVDACAEDWSIYAEYLQGTRINVNARQVFPRGFDPIV</sequence>
<keyword evidence="1 5" id="KW-0479">Metal-binding</keyword>
<dbReference type="PANTHER" id="PTHR16557">
    <property type="entry name" value="ALKYLATED DNA REPAIR PROTEIN ALKB-RELATED"/>
    <property type="match status" value="1"/>
</dbReference>
<keyword evidence="3" id="KW-0560">Oxidoreductase</keyword>
<evidence type="ECO:0000313" key="8">
    <source>
        <dbReference type="EMBL" id="EMD34438.1"/>
    </source>
</evidence>
<dbReference type="GO" id="GO:0005737">
    <property type="term" value="C:cytoplasm"/>
    <property type="evidence" value="ECO:0007669"/>
    <property type="project" value="TreeGrafter"/>
</dbReference>
<keyword evidence="4 5" id="KW-0408">Iron</keyword>
<dbReference type="OrthoDB" id="6614653at2759"/>
<feature type="binding site" evidence="5">
    <location>
        <position position="382"/>
    </location>
    <ligand>
        <name>Fe cation</name>
        <dbReference type="ChEBI" id="CHEBI:24875"/>
        <note>catalytic</note>
    </ligand>
</feature>
<keyword evidence="9" id="KW-1185">Reference proteome</keyword>
<reference evidence="8 9" key="1">
    <citation type="journal article" date="2012" name="Proc. Natl. Acad. Sci. U.S.A.">
        <title>Comparative genomics of Ceriporiopsis subvermispora and Phanerochaete chrysosporium provide insight into selective ligninolysis.</title>
        <authorList>
            <person name="Fernandez-Fueyo E."/>
            <person name="Ruiz-Duenas F.J."/>
            <person name="Ferreira P."/>
            <person name="Floudas D."/>
            <person name="Hibbett D.S."/>
            <person name="Canessa P."/>
            <person name="Larrondo L.F."/>
            <person name="James T.Y."/>
            <person name="Seelenfreund D."/>
            <person name="Lobos S."/>
            <person name="Polanco R."/>
            <person name="Tello M."/>
            <person name="Honda Y."/>
            <person name="Watanabe T."/>
            <person name="Watanabe T."/>
            <person name="Ryu J.S."/>
            <person name="Kubicek C.P."/>
            <person name="Schmoll M."/>
            <person name="Gaskell J."/>
            <person name="Hammel K.E."/>
            <person name="St John F.J."/>
            <person name="Vanden Wymelenberg A."/>
            <person name="Sabat G."/>
            <person name="Splinter BonDurant S."/>
            <person name="Syed K."/>
            <person name="Yadav J.S."/>
            <person name="Doddapaneni H."/>
            <person name="Subramanian V."/>
            <person name="Lavin J.L."/>
            <person name="Oguiza J.A."/>
            <person name="Perez G."/>
            <person name="Pisabarro A.G."/>
            <person name="Ramirez L."/>
            <person name="Santoyo F."/>
            <person name="Master E."/>
            <person name="Coutinho P.M."/>
            <person name="Henrissat B."/>
            <person name="Lombard V."/>
            <person name="Magnuson J.K."/>
            <person name="Kuees U."/>
            <person name="Hori C."/>
            <person name="Igarashi K."/>
            <person name="Samejima M."/>
            <person name="Held B.W."/>
            <person name="Barry K.W."/>
            <person name="LaButti K.M."/>
            <person name="Lapidus A."/>
            <person name="Lindquist E.A."/>
            <person name="Lucas S.M."/>
            <person name="Riley R."/>
            <person name="Salamov A.A."/>
            <person name="Hoffmeister D."/>
            <person name="Schwenk D."/>
            <person name="Hadar Y."/>
            <person name="Yarden O."/>
            <person name="de Vries R.P."/>
            <person name="Wiebenga A."/>
            <person name="Stenlid J."/>
            <person name="Eastwood D."/>
            <person name="Grigoriev I.V."/>
            <person name="Berka R.M."/>
            <person name="Blanchette R.A."/>
            <person name="Kersten P."/>
            <person name="Martinez A.T."/>
            <person name="Vicuna R."/>
            <person name="Cullen D."/>
        </authorList>
    </citation>
    <scope>NUCLEOTIDE SEQUENCE [LARGE SCALE GENOMIC DNA]</scope>
    <source>
        <strain evidence="8 9">B</strain>
    </source>
</reference>
<evidence type="ECO:0000256" key="4">
    <source>
        <dbReference type="ARBA" id="ARBA00023004"/>
    </source>
</evidence>
<feature type="region of interest" description="Disordered" evidence="6">
    <location>
        <begin position="1"/>
        <end position="35"/>
    </location>
</feature>
<dbReference type="PANTHER" id="PTHR16557:SF2">
    <property type="entry name" value="NUCLEIC ACID DIOXYGENASE ALKBH1"/>
    <property type="match status" value="1"/>
</dbReference>
<dbReference type="InterPro" id="IPR037151">
    <property type="entry name" value="AlkB-like_sf"/>
</dbReference>
<evidence type="ECO:0000256" key="2">
    <source>
        <dbReference type="ARBA" id="ARBA00022964"/>
    </source>
</evidence>